<keyword evidence="2" id="KW-1185">Reference proteome</keyword>
<proteinExistence type="predicted"/>
<accession>A0AAV6R688</accession>
<comment type="caution">
    <text evidence="1">The sequence shown here is derived from an EMBL/GenBank/DDBJ whole genome shotgun (WGS) entry which is preliminary data.</text>
</comment>
<reference evidence="1 2" key="1">
    <citation type="journal article" date="2021" name="Sci. Rep.">
        <title>Chromosome anchoring in Senegalese sole (Solea senegalensis) reveals sex-associated markers and genome rearrangements in flatfish.</title>
        <authorList>
            <person name="Guerrero-Cozar I."/>
            <person name="Gomez-Garrido J."/>
            <person name="Berbel C."/>
            <person name="Martinez-Blanch J.F."/>
            <person name="Alioto T."/>
            <person name="Claros M.G."/>
            <person name="Gagnaire P.A."/>
            <person name="Manchado M."/>
        </authorList>
    </citation>
    <scope>NUCLEOTIDE SEQUENCE [LARGE SCALE GENOMIC DNA]</scope>
    <source>
        <strain evidence="1">Sse05_10M</strain>
    </source>
</reference>
<evidence type="ECO:0000313" key="2">
    <source>
        <dbReference type="Proteomes" id="UP000693946"/>
    </source>
</evidence>
<sequence>MELERLQDQLNEILVQFKCEQLQELSLLTAQTLDPDLDARPPDVVCPAPSQHLNKHPPLHVIHVQLPMMEVAGPDGEPILSHVELSGAQCLQSFDAFYLFNLHQPASAQH</sequence>
<evidence type="ECO:0000313" key="1">
    <source>
        <dbReference type="EMBL" id="KAG7500688.1"/>
    </source>
</evidence>
<protein>
    <submittedName>
        <fullName evidence="1">Uncharacterized protein</fullName>
    </submittedName>
</protein>
<dbReference type="EMBL" id="JAGKHQ010000013">
    <property type="protein sequence ID" value="KAG7500688.1"/>
    <property type="molecule type" value="Genomic_DNA"/>
</dbReference>
<dbReference type="AlphaFoldDB" id="A0AAV6R688"/>
<dbReference type="Proteomes" id="UP000693946">
    <property type="component" value="Linkage Group LG20"/>
</dbReference>
<name>A0AAV6R688_SOLSE</name>
<gene>
    <name evidence="1" type="ORF">JOB18_026286</name>
</gene>
<organism evidence="1 2">
    <name type="scientific">Solea senegalensis</name>
    <name type="common">Senegalese sole</name>
    <dbReference type="NCBI Taxonomy" id="28829"/>
    <lineage>
        <taxon>Eukaryota</taxon>
        <taxon>Metazoa</taxon>
        <taxon>Chordata</taxon>
        <taxon>Craniata</taxon>
        <taxon>Vertebrata</taxon>
        <taxon>Euteleostomi</taxon>
        <taxon>Actinopterygii</taxon>
        <taxon>Neopterygii</taxon>
        <taxon>Teleostei</taxon>
        <taxon>Neoteleostei</taxon>
        <taxon>Acanthomorphata</taxon>
        <taxon>Carangaria</taxon>
        <taxon>Pleuronectiformes</taxon>
        <taxon>Pleuronectoidei</taxon>
        <taxon>Soleidae</taxon>
        <taxon>Solea</taxon>
    </lineage>
</organism>